<dbReference type="EMBL" id="CAJNNV010000345">
    <property type="protein sequence ID" value="CAE8582295.1"/>
    <property type="molecule type" value="Genomic_DNA"/>
</dbReference>
<protein>
    <submittedName>
        <fullName evidence="1">Uncharacterized protein</fullName>
    </submittedName>
</protein>
<name>A0A813D8Z6_POLGL</name>
<organism evidence="1 2">
    <name type="scientific">Polarella glacialis</name>
    <name type="common">Dinoflagellate</name>
    <dbReference type="NCBI Taxonomy" id="89957"/>
    <lineage>
        <taxon>Eukaryota</taxon>
        <taxon>Sar</taxon>
        <taxon>Alveolata</taxon>
        <taxon>Dinophyceae</taxon>
        <taxon>Suessiales</taxon>
        <taxon>Suessiaceae</taxon>
        <taxon>Polarella</taxon>
    </lineage>
</organism>
<dbReference type="AlphaFoldDB" id="A0A813D8Z6"/>
<comment type="caution">
    <text evidence="1">The sequence shown here is derived from an EMBL/GenBank/DDBJ whole genome shotgun (WGS) entry which is preliminary data.</text>
</comment>
<evidence type="ECO:0000313" key="2">
    <source>
        <dbReference type="Proteomes" id="UP000654075"/>
    </source>
</evidence>
<proteinExistence type="predicted"/>
<evidence type="ECO:0000313" key="1">
    <source>
        <dbReference type="EMBL" id="CAE8582295.1"/>
    </source>
</evidence>
<sequence>MMAAHSAYLRHLDAQSVAPVMNIRAILLHPAKAVWEPIGARRQHAQCFAKQRRCLVWDPMVPTYAYLWNLGAQSIAQRTITSATHLLLVKVASPTIGAQSRHALSHAMLQRSRVPKRTAVISVNYWNLAAPSHALKTNINAIQHRHLKATLAAAGALQSHAQKVAMPRKRFHARKRKAATHVSPKKKDAPSLVQKVSSSATCLQHMQVLWLAIGAQRHHALPPATTRKWCAQQQMAATLVQTGIKDAQLNVWKSSTHAIWQLLVRIAQAPIDAQTAHAP</sequence>
<reference evidence="1" key="1">
    <citation type="submission" date="2021-02" db="EMBL/GenBank/DDBJ databases">
        <authorList>
            <person name="Dougan E. K."/>
            <person name="Rhodes N."/>
            <person name="Thang M."/>
            <person name="Chan C."/>
        </authorList>
    </citation>
    <scope>NUCLEOTIDE SEQUENCE</scope>
</reference>
<dbReference type="Proteomes" id="UP000654075">
    <property type="component" value="Unassembled WGS sequence"/>
</dbReference>
<accession>A0A813D8Z6</accession>
<gene>
    <name evidence="1" type="ORF">PGLA1383_LOCUS1292</name>
</gene>
<keyword evidence="2" id="KW-1185">Reference proteome</keyword>